<evidence type="ECO:0000313" key="6">
    <source>
        <dbReference type="Proteomes" id="UP000272025"/>
    </source>
</evidence>
<sequence>MPIPSRWESPVPNTSLQQWIFGSATAPLPDPDRKAFIDVDNPDRFLTFAEYRALAKRVALGLRDVAGIQPGDRVLLFSRNHLYFPSIFLGVLMAGAVFTGANPTYVARELAYQLRDSGARIVVTAQDSLSVALDAAAQAGLPADRIFVLDDSSPDDSSASPPASETTRHWTKLVASRQAAESYEWVEPADARETTCCLNYSSGTTGVPKGVEISHYSYVANGVGVVEMSSLAEDHAEAVLRSAGLCFLPMYHAYAQTYFVANFAKMRIPVYVMPAFDFLKMLAHVQRYRITQLTAVPPVLVALAKHPAARQFDLSSIESVGCGAAPLGSDTQAAVERMFADKNSSNNNNNNNNNKTKTKTNDKTNDNPLLVRQGWGMTELTCTAMTWDPRRHDGKSNAVGEVMPNCRAKLVDVATGKEVTAPHTQGELWVSGPTVMRGYWRNPKATAETIVVDSEEGNNNNNNNNNTRTRWLRTGDIAYVDAYRPGALFFIVDRIKELIKVKGHQVAPAELEALLLERPDVADVAVVGVTVRGEEVPRAYVVRTPGSTASPEEISGWLDGRVARFKRLRGGVVFTDNIPKNPSGKILRKILREKAKQEVGDSDPKPSKLA</sequence>
<name>A0A3N2PT95_SODAK</name>
<feature type="region of interest" description="Disordered" evidence="2">
    <location>
        <begin position="340"/>
        <end position="368"/>
    </location>
</feature>
<evidence type="ECO:0000313" key="5">
    <source>
        <dbReference type="EMBL" id="ROT37701.1"/>
    </source>
</evidence>
<comment type="similarity">
    <text evidence="1">Belongs to the ATP-dependent AMP-binding enzyme family.</text>
</comment>
<keyword evidence="6" id="KW-1185">Reference proteome</keyword>
<dbReference type="GO" id="GO:0016405">
    <property type="term" value="F:CoA-ligase activity"/>
    <property type="evidence" value="ECO:0007669"/>
    <property type="project" value="TreeGrafter"/>
</dbReference>
<dbReference type="Proteomes" id="UP000272025">
    <property type="component" value="Unassembled WGS sequence"/>
</dbReference>
<dbReference type="InterPro" id="IPR045851">
    <property type="entry name" value="AMP-bd_C_sf"/>
</dbReference>
<dbReference type="STRING" id="1314773.A0A3N2PT95"/>
<accession>A0A3N2PT95</accession>
<dbReference type="SUPFAM" id="SSF56801">
    <property type="entry name" value="Acetyl-CoA synthetase-like"/>
    <property type="match status" value="1"/>
</dbReference>
<dbReference type="Pfam" id="PF13193">
    <property type="entry name" value="AMP-binding_C"/>
    <property type="match status" value="1"/>
</dbReference>
<dbReference type="RefSeq" id="XP_028465507.1">
    <property type="nucleotide sequence ID" value="XM_028612306.1"/>
</dbReference>
<dbReference type="EMBL" id="ML119057">
    <property type="protein sequence ID" value="ROT37701.1"/>
    <property type="molecule type" value="Genomic_DNA"/>
</dbReference>
<dbReference type="InterPro" id="IPR020845">
    <property type="entry name" value="AMP-binding_CS"/>
</dbReference>
<feature type="compositionally biased region" description="Low complexity" evidence="2">
    <location>
        <begin position="341"/>
        <end position="355"/>
    </location>
</feature>
<dbReference type="InterPro" id="IPR000873">
    <property type="entry name" value="AMP-dep_synth/lig_dom"/>
</dbReference>
<dbReference type="PROSITE" id="PS00455">
    <property type="entry name" value="AMP_BINDING"/>
    <property type="match status" value="1"/>
</dbReference>
<evidence type="ECO:0000256" key="2">
    <source>
        <dbReference type="SAM" id="MobiDB-lite"/>
    </source>
</evidence>
<dbReference type="Gene3D" id="3.40.50.12780">
    <property type="entry name" value="N-terminal domain of ligase-like"/>
    <property type="match status" value="1"/>
</dbReference>
<dbReference type="Pfam" id="PF00501">
    <property type="entry name" value="AMP-binding"/>
    <property type="match status" value="2"/>
</dbReference>
<evidence type="ECO:0000259" key="4">
    <source>
        <dbReference type="Pfam" id="PF13193"/>
    </source>
</evidence>
<dbReference type="OrthoDB" id="6509636at2759"/>
<dbReference type="PANTHER" id="PTHR24096:SF424">
    <property type="entry name" value="ACETYL-COA SYNTHETASE-LIKE PROTEIN-RELATED"/>
    <property type="match status" value="1"/>
</dbReference>
<dbReference type="AlphaFoldDB" id="A0A3N2PT95"/>
<dbReference type="Gene3D" id="3.30.300.30">
    <property type="match status" value="1"/>
</dbReference>
<feature type="domain" description="AMP-dependent synthetase/ligase" evidence="3">
    <location>
        <begin position="370"/>
        <end position="440"/>
    </location>
</feature>
<evidence type="ECO:0000256" key="1">
    <source>
        <dbReference type="ARBA" id="ARBA00006432"/>
    </source>
</evidence>
<dbReference type="FunFam" id="3.30.300.30:FF:000007">
    <property type="entry name" value="4-coumarate--CoA ligase 2"/>
    <property type="match status" value="1"/>
</dbReference>
<dbReference type="InterPro" id="IPR025110">
    <property type="entry name" value="AMP-bd_C"/>
</dbReference>
<dbReference type="InterPro" id="IPR042099">
    <property type="entry name" value="ANL_N_sf"/>
</dbReference>
<feature type="domain" description="AMP-dependent synthetase/ligase" evidence="3">
    <location>
        <begin position="31"/>
        <end position="341"/>
    </location>
</feature>
<gene>
    <name evidence="5" type="ORF">SODALDRAFT_334827</name>
</gene>
<dbReference type="CDD" id="cd05911">
    <property type="entry name" value="Firefly_Luc_like"/>
    <property type="match status" value="1"/>
</dbReference>
<dbReference type="PANTHER" id="PTHR24096">
    <property type="entry name" value="LONG-CHAIN-FATTY-ACID--COA LIGASE"/>
    <property type="match status" value="1"/>
</dbReference>
<evidence type="ECO:0000259" key="3">
    <source>
        <dbReference type="Pfam" id="PF00501"/>
    </source>
</evidence>
<protein>
    <submittedName>
        <fullName evidence="5">AMP-binding enzyme</fullName>
    </submittedName>
</protein>
<organism evidence="5 6">
    <name type="scientific">Sodiomyces alkalinus (strain CBS 110278 / VKM F-3762 / F11)</name>
    <name type="common">Alkaliphilic filamentous fungus</name>
    <dbReference type="NCBI Taxonomy" id="1314773"/>
    <lineage>
        <taxon>Eukaryota</taxon>
        <taxon>Fungi</taxon>
        <taxon>Dikarya</taxon>
        <taxon>Ascomycota</taxon>
        <taxon>Pezizomycotina</taxon>
        <taxon>Sordariomycetes</taxon>
        <taxon>Hypocreomycetidae</taxon>
        <taxon>Glomerellales</taxon>
        <taxon>Plectosphaerellaceae</taxon>
        <taxon>Sodiomyces</taxon>
    </lineage>
</organism>
<feature type="domain" description="AMP-binding enzyme C-terminal" evidence="4">
    <location>
        <begin position="510"/>
        <end position="585"/>
    </location>
</feature>
<proteinExistence type="inferred from homology"/>
<dbReference type="GeneID" id="39580784"/>
<reference evidence="5 6" key="1">
    <citation type="journal article" date="2018" name="Mol. Ecol.">
        <title>The obligate alkalophilic soda-lake fungus Sodiomyces alkalinus has shifted to a protein diet.</title>
        <authorList>
            <person name="Grum-Grzhimaylo A.A."/>
            <person name="Falkoski D.L."/>
            <person name="van den Heuvel J."/>
            <person name="Valero-Jimenez C.A."/>
            <person name="Min B."/>
            <person name="Choi I.G."/>
            <person name="Lipzen A."/>
            <person name="Daum C.G."/>
            <person name="Aanen D.K."/>
            <person name="Tsang A."/>
            <person name="Henrissat B."/>
            <person name="Bilanenko E.N."/>
            <person name="de Vries R.P."/>
            <person name="van Kan J.A.L."/>
            <person name="Grigoriev I.V."/>
            <person name="Debets A.J.M."/>
        </authorList>
    </citation>
    <scope>NUCLEOTIDE SEQUENCE [LARGE SCALE GENOMIC DNA]</scope>
    <source>
        <strain evidence="5 6">F11</strain>
    </source>
</reference>